<accession>A0A1W1Z3T6</accession>
<keyword evidence="4" id="KW-1185">Reference proteome</keyword>
<feature type="modified residue" description="4-aspartylphosphate" evidence="1">
    <location>
        <position position="64"/>
    </location>
</feature>
<dbReference type="InterPro" id="IPR001789">
    <property type="entry name" value="Sig_transdc_resp-reg_receiver"/>
</dbReference>
<keyword evidence="1" id="KW-0597">Phosphoprotein</keyword>
<evidence type="ECO:0000313" key="3">
    <source>
        <dbReference type="EMBL" id="SMC43130.1"/>
    </source>
</evidence>
<organism evidence="3 4">
    <name type="scientific">Cellulophaga tyrosinoxydans</name>
    <dbReference type="NCBI Taxonomy" id="504486"/>
    <lineage>
        <taxon>Bacteria</taxon>
        <taxon>Pseudomonadati</taxon>
        <taxon>Bacteroidota</taxon>
        <taxon>Flavobacteriia</taxon>
        <taxon>Flavobacteriales</taxon>
        <taxon>Flavobacteriaceae</taxon>
        <taxon>Cellulophaga</taxon>
    </lineage>
</organism>
<reference evidence="3 4" key="1">
    <citation type="submission" date="2017-04" db="EMBL/GenBank/DDBJ databases">
        <authorList>
            <person name="Afonso C.L."/>
            <person name="Miller P.J."/>
            <person name="Scott M.A."/>
            <person name="Spackman E."/>
            <person name="Goraichik I."/>
            <person name="Dimitrov K.M."/>
            <person name="Suarez D.L."/>
            <person name="Swayne D.E."/>
        </authorList>
    </citation>
    <scope>NUCLEOTIDE SEQUENCE [LARGE SCALE GENOMIC DNA]</scope>
    <source>
        <strain evidence="3 4">DSM 21164</strain>
    </source>
</reference>
<dbReference type="OrthoDB" id="673128at2"/>
<dbReference type="PROSITE" id="PS50110">
    <property type="entry name" value="RESPONSE_REGULATORY"/>
    <property type="match status" value="1"/>
</dbReference>
<dbReference type="EMBL" id="FWXO01000001">
    <property type="protein sequence ID" value="SMC43130.1"/>
    <property type="molecule type" value="Genomic_DNA"/>
</dbReference>
<dbReference type="AlphaFoldDB" id="A0A1W1Z3T6"/>
<dbReference type="InterPro" id="IPR011006">
    <property type="entry name" value="CheY-like_superfamily"/>
</dbReference>
<dbReference type="STRING" id="504486.SAMN05660703_1110"/>
<gene>
    <name evidence="3" type="ORF">SAMN05660703_1110</name>
</gene>
<protein>
    <submittedName>
        <fullName evidence="3">Response regulator receiver domain-containing protein</fullName>
    </submittedName>
</protein>
<evidence type="ECO:0000313" key="4">
    <source>
        <dbReference type="Proteomes" id="UP000192360"/>
    </source>
</evidence>
<proteinExistence type="predicted"/>
<dbReference type="Gene3D" id="3.40.50.2300">
    <property type="match status" value="1"/>
</dbReference>
<feature type="domain" description="Response regulatory" evidence="2">
    <location>
        <begin position="7"/>
        <end position="134"/>
    </location>
</feature>
<evidence type="ECO:0000259" key="2">
    <source>
        <dbReference type="PROSITE" id="PS50110"/>
    </source>
</evidence>
<dbReference type="GO" id="GO:0000160">
    <property type="term" value="P:phosphorelay signal transduction system"/>
    <property type="evidence" value="ECO:0007669"/>
    <property type="project" value="InterPro"/>
</dbReference>
<dbReference type="InterPro" id="IPR052893">
    <property type="entry name" value="TCS_response_regulator"/>
</dbReference>
<dbReference type="PANTHER" id="PTHR44520">
    <property type="entry name" value="RESPONSE REGULATOR RCP1-RELATED"/>
    <property type="match status" value="1"/>
</dbReference>
<evidence type="ECO:0000256" key="1">
    <source>
        <dbReference type="PROSITE-ProRule" id="PRU00169"/>
    </source>
</evidence>
<dbReference type="Pfam" id="PF00072">
    <property type="entry name" value="Response_reg"/>
    <property type="match status" value="1"/>
</dbReference>
<name>A0A1W1Z3T6_9FLAO</name>
<dbReference type="SUPFAM" id="SSF52172">
    <property type="entry name" value="CheY-like"/>
    <property type="match status" value="1"/>
</dbReference>
<dbReference type="RefSeq" id="WP_084060384.1">
    <property type="nucleotide sequence ID" value="NZ_FWXO01000001.1"/>
</dbReference>
<dbReference type="SMART" id="SM00448">
    <property type="entry name" value="REC"/>
    <property type="match status" value="1"/>
</dbReference>
<dbReference type="PANTHER" id="PTHR44520:SF2">
    <property type="entry name" value="RESPONSE REGULATOR RCP1"/>
    <property type="match status" value="1"/>
</dbReference>
<dbReference type="Proteomes" id="UP000192360">
    <property type="component" value="Unassembled WGS sequence"/>
</dbReference>
<sequence>MISNYKKVYFIDDDPIFVFISRKLILEQKFCEDLVVFENGKLAIEDLLDIENKGEQLPEIIFLDLTMPVMNGWEFLASYQAAPITSKNKIKIIVMSSSINPLEIDLIKSYPIVEDYIVKPLTPADLNKIINNNPINELKD</sequence>